<accession>A0AA88DYI7</accession>
<organism evidence="1 2">
    <name type="scientific">Ficus carica</name>
    <name type="common">Common fig</name>
    <dbReference type="NCBI Taxonomy" id="3494"/>
    <lineage>
        <taxon>Eukaryota</taxon>
        <taxon>Viridiplantae</taxon>
        <taxon>Streptophyta</taxon>
        <taxon>Embryophyta</taxon>
        <taxon>Tracheophyta</taxon>
        <taxon>Spermatophyta</taxon>
        <taxon>Magnoliopsida</taxon>
        <taxon>eudicotyledons</taxon>
        <taxon>Gunneridae</taxon>
        <taxon>Pentapetalae</taxon>
        <taxon>rosids</taxon>
        <taxon>fabids</taxon>
        <taxon>Rosales</taxon>
        <taxon>Moraceae</taxon>
        <taxon>Ficeae</taxon>
        <taxon>Ficus</taxon>
    </lineage>
</organism>
<dbReference type="AlphaFoldDB" id="A0AA88DYI7"/>
<evidence type="ECO:0000313" key="1">
    <source>
        <dbReference type="EMBL" id="GMN64512.1"/>
    </source>
</evidence>
<evidence type="ECO:0000313" key="2">
    <source>
        <dbReference type="Proteomes" id="UP001187192"/>
    </source>
</evidence>
<gene>
    <name evidence="1" type="ORF">TIFTF001_033580</name>
</gene>
<protein>
    <submittedName>
        <fullName evidence="1">Uncharacterized protein</fullName>
    </submittedName>
</protein>
<comment type="caution">
    <text evidence="1">The sequence shown here is derived from an EMBL/GenBank/DDBJ whole genome shotgun (WGS) entry which is preliminary data.</text>
</comment>
<name>A0AA88DYI7_FICCA</name>
<proteinExistence type="predicted"/>
<reference evidence="1" key="1">
    <citation type="submission" date="2023-07" db="EMBL/GenBank/DDBJ databases">
        <title>draft genome sequence of fig (Ficus carica).</title>
        <authorList>
            <person name="Takahashi T."/>
            <person name="Nishimura K."/>
        </authorList>
    </citation>
    <scope>NUCLEOTIDE SEQUENCE</scope>
</reference>
<dbReference type="EMBL" id="BTGU01000183">
    <property type="protein sequence ID" value="GMN64512.1"/>
    <property type="molecule type" value="Genomic_DNA"/>
</dbReference>
<dbReference type="Proteomes" id="UP001187192">
    <property type="component" value="Unassembled WGS sequence"/>
</dbReference>
<sequence>MIPAASPDLPPAGVISSPRDFQAMFSAKPVTPAPAQAINSL</sequence>
<keyword evidence="2" id="KW-1185">Reference proteome</keyword>